<dbReference type="EMBL" id="FZQP02000648">
    <property type="protein sequence ID" value="VVC89831.1"/>
    <property type="molecule type" value="Genomic_DNA"/>
</dbReference>
<dbReference type="GO" id="GO:0009306">
    <property type="term" value="P:protein secretion"/>
    <property type="evidence" value="ECO:0007669"/>
    <property type="project" value="TreeGrafter"/>
</dbReference>
<keyword evidence="4" id="KW-1133">Transmembrane helix</keyword>
<dbReference type="GO" id="GO:0070971">
    <property type="term" value="C:endoplasmic reticulum exit site"/>
    <property type="evidence" value="ECO:0007669"/>
    <property type="project" value="TreeGrafter"/>
</dbReference>
<feature type="region of interest" description="Disordered" evidence="3">
    <location>
        <begin position="381"/>
        <end position="427"/>
    </location>
</feature>
<protein>
    <recommendedName>
        <fullName evidence="8">SH3 domain-containing protein</fullName>
    </recommendedName>
</protein>
<evidence type="ECO:0000313" key="6">
    <source>
        <dbReference type="EMBL" id="VVC89831.1"/>
    </source>
</evidence>
<feature type="compositionally biased region" description="Polar residues" evidence="3">
    <location>
        <begin position="381"/>
        <end position="393"/>
    </location>
</feature>
<dbReference type="GO" id="GO:0035459">
    <property type="term" value="P:vesicle cargo loading"/>
    <property type="evidence" value="ECO:0007669"/>
    <property type="project" value="TreeGrafter"/>
</dbReference>
<evidence type="ECO:0000313" key="7">
    <source>
        <dbReference type="Proteomes" id="UP000324832"/>
    </source>
</evidence>
<feature type="region of interest" description="Disordered" evidence="3">
    <location>
        <begin position="134"/>
        <end position="162"/>
    </location>
</feature>
<feature type="region of interest" description="Disordered" evidence="3">
    <location>
        <begin position="205"/>
        <end position="230"/>
    </location>
</feature>
<name>A0A5E4PUY2_9NEOP</name>
<keyword evidence="7" id="KW-1185">Reference proteome</keyword>
<dbReference type="GO" id="GO:0005789">
    <property type="term" value="C:endoplasmic reticulum membrane"/>
    <property type="evidence" value="ECO:0007669"/>
    <property type="project" value="TreeGrafter"/>
</dbReference>
<gene>
    <name evidence="6" type="ORF">LSINAPIS_LOCUS2876</name>
</gene>
<dbReference type="GO" id="GO:0006888">
    <property type="term" value="P:endoplasmic reticulum to Golgi vesicle-mediated transport"/>
    <property type="evidence" value="ECO:0007669"/>
    <property type="project" value="TreeGrafter"/>
</dbReference>
<dbReference type="Proteomes" id="UP000324832">
    <property type="component" value="Unassembled WGS sequence"/>
</dbReference>
<organism evidence="6 7">
    <name type="scientific">Leptidea sinapis</name>
    <dbReference type="NCBI Taxonomy" id="189913"/>
    <lineage>
        <taxon>Eukaryota</taxon>
        <taxon>Metazoa</taxon>
        <taxon>Ecdysozoa</taxon>
        <taxon>Arthropoda</taxon>
        <taxon>Hexapoda</taxon>
        <taxon>Insecta</taxon>
        <taxon>Pterygota</taxon>
        <taxon>Neoptera</taxon>
        <taxon>Endopterygota</taxon>
        <taxon>Lepidoptera</taxon>
        <taxon>Glossata</taxon>
        <taxon>Ditrysia</taxon>
        <taxon>Papilionoidea</taxon>
        <taxon>Pieridae</taxon>
        <taxon>Dismorphiinae</taxon>
        <taxon>Leptidea</taxon>
    </lineage>
</organism>
<dbReference type="PANTHER" id="PTHR23158:SF33">
    <property type="entry name" value="TRANSPORT AND GOLGI ORGANIZATION PROTEIN 1"/>
    <property type="match status" value="1"/>
</dbReference>
<evidence type="ECO:0008006" key="8">
    <source>
        <dbReference type="Google" id="ProtNLM"/>
    </source>
</evidence>
<feature type="compositionally biased region" description="Low complexity" evidence="3">
    <location>
        <begin position="403"/>
        <end position="413"/>
    </location>
</feature>
<sequence>MIVLKVVLFITIFATFECRLPDKVFCANELCDAPISKAKTLLNYNSPENDLISFKSNSEAVIFMKSAGINRDLWYAKINGVSGFVSSKFLRENKVFTRELVELPLPPIPEKTNVTPNKVLQPHEVFEGTTIYTTESSDSSANIESATTSQPLQSSPETPALSADINISDNLNIGDSKSSAIPNNIEAALNELATESKPISKEILNEPMDSMENDDEVDISTDDNSEEDYNDDKIESDATLLNTSPEPILPPKDKNIHTDKLLLETSKENNLAVEKNNVLEQNLPQSVTQLIVDDNMEGNTSVKTEKKVEEPKNIENVVVTQASKPANINNQNVVVIDKEIIQTPATNNIKEKEVIQNINNLGSHSSVEHVEQLKDSNNMSEHNNIKISSSTPQEPVDIKTETETTPVTTSESSMINTESEQSSSPQTIPAADISLLLKEMHSHNTGKEETPQQIEPVEHYVTTQPEISSVVPEAITESPIIESTTESITESYVTQSMEESSIPVTNSYLTMSTEDIIEEVFNTPTTESTPPEENTEGFLSSIYTTIADMIPPTTEGPPSENIFNPKYVQEDSIREPTESSYVMTYLLSIYKSVMGIEESAPHYPPVAQSCFTDEYCDGESHGQRNRLLTFLLTTASSVLLFILGYYYIDNKRQDSKFIGKINKLQRELLFASKECEILKEELTTTKNKLSSIEDSSFGMDDMVQSLKDEINEMKAQNDRLRNSLDDNEKLLRVSENTAGELQNTLSEVENTLSELLYASAENALEEFKKQKKQLEEVNQKLSQSNNRIELQRHEIIALKDTIKELKSGGSANVDVNSLIDHTEIKAKLAKALEENATITAKYDVSINKEWYSN</sequence>
<proteinExistence type="predicted"/>
<dbReference type="InterPro" id="IPR051500">
    <property type="entry name" value="cTAGE_MIA/OTOR"/>
</dbReference>
<evidence type="ECO:0000256" key="5">
    <source>
        <dbReference type="SAM" id="SignalP"/>
    </source>
</evidence>
<reference evidence="6 7" key="1">
    <citation type="submission" date="2017-07" db="EMBL/GenBank/DDBJ databases">
        <authorList>
            <person name="Talla V."/>
            <person name="Backstrom N."/>
        </authorList>
    </citation>
    <scope>NUCLEOTIDE SEQUENCE [LARGE SCALE GENOMIC DNA]</scope>
</reference>
<evidence type="ECO:0000256" key="1">
    <source>
        <dbReference type="ARBA" id="ARBA00023054"/>
    </source>
</evidence>
<feature type="transmembrane region" description="Helical" evidence="4">
    <location>
        <begin position="627"/>
        <end position="648"/>
    </location>
</feature>
<evidence type="ECO:0000256" key="4">
    <source>
        <dbReference type="SAM" id="Phobius"/>
    </source>
</evidence>
<keyword evidence="4" id="KW-0472">Membrane</keyword>
<evidence type="ECO:0000256" key="2">
    <source>
        <dbReference type="SAM" id="Coils"/>
    </source>
</evidence>
<feature type="signal peptide" evidence="5">
    <location>
        <begin position="1"/>
        <end position="18"/>
    </location>
</feature>
<feature type="compositionally biased region" description="Acidic residues" evidence="3">
    <location>
        <begin position="209"/>
        <end position="230"/>
    </location>
</feature>
<evidence type="ECO:0000256" key="3">
    <source>
        <dbReference type="SAM" id="MobiDB-lite"/>
    </source>
</evidence>
<dbReference type="Gene3D" id="2.30.30.40">
    <property type="entry name" value="SH3 Domains"/>
    <property type="match status" value="1"/>
</dbReference>
<feature type="compositionally biased region" description="Polar residues" evidence="3">
    <location>
        <begin position="414"/>
        <end position="427"/>
    </location>
</feature>
<dbReference type="AlphaFoldDB" id="A0A5E4PUY2"/>
<feature type="coiled-coil region" evidence="2">
    <location>
        <begin position="661"/>
        <end position="794"/>
    </location>
</feature>
<keyword evidence="5" id="KW-0732">Signal</keyword>
<keyword evidence="4" id="KW-0812">Transmembrane</keyword>
<keyword evidence="1 2" id="KW-0175">Coiled coil</keyword>
<accession>A0A5E4PUY2</accession>
<feature type="chain" id="PRO_5022949136" description="SH3 domain-containing protein" evidence="5">
    <location>
        <begin position="19"/>
        <end position="853"/>
    </location>
</feature>
<feature type="compositionally biased region" description="Polar residues" evidence="3">
    <location>
        <begin position="134"/>
        <end position="157"/>
    </location>
</feature>
<dbReference type="PANTHER" id="PTHR23158">
    <property type="entry name" value="MELANOMA INHIBITORY ACTIVITY-RELATED"/>
    <property type="match status" value="1"/>
</dbReference>